<accession>A0ABT7BQT4</accession>
<reference evidence="1 2" key="1">
    <citation type="submission" date="2023-01" db="EMBL/GenBank/DDBJ databases">
        <title>Novel diversity within Roseofilum (Cyanobacteria; Desertifilaceae) from marine benthic mats with descriptions of four novel species.</title>
        <authorList>
            <person name="Wang Y."/>
            <person name="Berthold D.E."/>
            <person name="Hu J."/>
            <person name="Lefler F.W."/>
            <person name="Laughinghouse H.D. IV."/>
        </authorList>
    </citation>
    <scope>NUCLEOTIDE SEQUENCE [LARGE SCALE GENOMIC DNA]</scope>
    <source>
        <strain evidence="1 2">BLCC-M91</strain>
    </source>
</reference>
<dbReference type="RefSeq" id="WP_283764741.1">
    <property type="nucleotide sequence ID" value="NZ_JAQPOK010000164.1"/>
</dbReference>
<dbReference type="EMBL" id="JAQPOK010000164">
    <property type="protein sequence ID" value="MDJ1181445.1"/>
    <property type="molecule type" value="Genomic_DNA"/>
</dbReference>
<keyword evidence="2" id="KW-1185">Reference proteome</keyword>
<sequence>MVDFFSKLNTFASKPDRHTPGLTSASWGKRSPNLALFLPALYL</sequence>
<gene>
    <name evidence="1" type="ORF">PJF56_21505</name>
</gene>
<dbReference type="Proteomes" id="UP001231370">
    <property type="component" value="Unassembled WGS sequence"/>
</dbReference>
<comment type="caution">
    <text evidence="1">The sequence shown here is derived from an EMBL/GenBank/DDBJ whole genome shotgun (WGS) entry which is preliminary data.</text>
</comment>
<evidence type="ECO:0000313" key="2">
    <source>
        <dbReference type="Proteomes" id="UP001231370"/>
    </source>
</evidence>
<organism evidence="1 2">
    <name type="scientific">Roseofilum halophilum BLCC-M91</name>
    <dbReference type="NCBI Taxonomy" id="3022259"/>
    <lineage>
        <taxon>Bacteria</taxon>
        <taxon>Bacillati</taxon>
        <taxon>Cyanobacteriota</taxon>
        <taxon>Cyanophyceae</taxon>
        <taxon>Desertifilales</taxon>
        <taxon>Desertifilaceae</taxon>
        <taxon>Roseofilum</taxon>
        <taxon>Roseofilum halophilum</taxon>
    </lineage>
</organism>
<protein>
    <submittedName>
        <fullName evidence="1">Uncharacterized protein</fullName>
    </submittedName>
</protein>
<evidence type="ECO:0000313" key="1">
    <source>
        <dbReference type="EMBL" id="MDJ1181445.1"/>
    </source>
</evidence>
<proteinExistence type="predicted"/>
<name>A0ABT7BQT4_9CYAN</name>